<keyword evidence="2" id="KW-1185">Reference proteome</keyword>
<reference evidence="1" key="4">
    <citation type="submission" date="2019-03" db="UniProtKB">
        <authorList>
            <consortium name="EnsemblPlants"/>
        </authorList>
    </citation>
    <scope>IDENTIFICATION</scope>
</reference>
<dbReference type="PANTHER" id="PTHR31286">
    <property type="entry name" value="GLYCINE-RICH CELL WALL STRUCTURAL PROTEIN 1.8-LIKE"/>
    <property type="match status" value="1"/>
</dbReference>
<evidence type="ECO:0000313" key="1">
    <source>
        <dbReference type="EnsemblPlants" id="AET3Gv20503400.2"/>
    </source>
</evidence>
<dbReference type="InterPro" id="IPR040256">
    <property type="entry name" value="At4g02000-like"/>
</dbReference>
<evidence type="ECO:0000313" key="2">
    <source>
        <dbReference type="Proteomes" id="UP000015105"/>
    </source>
</evidence>
<dbReference type="EnsemblPlants" id="AET3Gv20503400.2">
    <property type="protein sequence ID" value="AET3Gv20503400.2"/>
    <property type="gene ID" value="AET3Gv20503400"/>
</dbReference>
<protein>
    <recommendedName>
        <fullName evidence="3">DUF4283 domain-containing protein</fullName>
    </recommendedName>
</protein>
<dbReference type="AlphaFoldDB" id="A0A453EXN5"/>
<reference evidence="2" key="2">
    <citation type="journal article" date="2017" name="Nat. Plants">
        <title>The Aegilops tauschii genome reveals multiple impacts of transposons.</title>
        <authorList>
            <person name="Zhao G."/>
            <person name="Zou C."/>
            <person name="Li K."/>
            <person name="Wang K."/>
            <person name="Li T."/>
            <person name="Gao L."/>
            <person name="Zhang X."/>
            <person name="Wang H."/>
            <person name="Yang Z."/>
            <person name="Liu X."/>
            <person name="Jiang W."/>
            <person name="Mao L."/>
            <person name="Kong X."/>
            <person name="Jiao Y."/>
            <person name="Jia J."/>
        </authorList>
    </citation>
    <scope>NUCLEOTIDE SEQUENCE [LARGE SCALE GENOMIC DNA]</scope>
    <source>
        <strain evidence="2">cv. AL8/78</strain>
    </source>
</reference>
<accession>A0A453EXN5</accession>
<dbReference type="STRING" id="200361.A0A453EXN5"/>
<proteinExistence type="predicted"/>
<name>A0A453EXN5_AEGTS</name>
<reference evidence="1" key="5">
    <citation type="journal article" date="2021" name="G3 (Bethesda)">
        <title>Aegilops tauschii genome assembly Aet v5.0 features greater sequence contiguity and improved annotation.</title>
        <authorList>
            <person name="Wang L."/>
            <person name="Zhu T."/>
            <person name="Rodriguez J.C."/>
            <person name="Deal K.R."/>
            <person name="Dubcovsky J."/>
            <person name="McGuire P.E."/>
            <person name="Lux T."/>
            <person name="Spannagl M."/>
            <person name="Mayer K.F.X."/>
            <person name="Baldrich P."/>
            <person name="Meyers B.C."/>
            <person name="Huo N."/>
            <person name="Gu Y.Q."/>
            <person name="Zhou H."/>
            <person name="Devos K.M."/>
            <person name="Bennetzen J.L."/>
            <person name="Unver T."/>
            <person name="Budak H."/>
            <person name="Gulick P.J."/>
            <person name="Galiba G."/>
            <person name="Kalapos B."/>
            <person name="Nelson D.R."/>
            <person name="Li P."/>
            <person name="You F.M."/>
            <person name="Luo M.C."/>
            <person name="Dvorak J."/>
        </authorList>
    </citation>
    <scope>NUCLEOTIDE SEQUENCE [LARGE SCALE GENOMIC DNA]</scope>
    <source>
        <strain evidence="1">cv. AL8/78</strain>
    </source>
</reference>
<organism evidence="1 2">
    <name type="scientific">Aegilops tauschii subsp. strangulata</name>
    <name type="common">Goatgrass</name>
    <dbReference type="NCBI Taxonomy" id="200361"/>
    <lineage>
        <taxon>Eukaryota</taxon>
        <taxon>Viridiplantae</taxon>
        <taxon>Streptophyta</taxon>
        <taxon>Embryophyta</taxon>
        <taxon>Tracheophyta</taxon>
        <taxon>Spermatophyta</taxon>
        <taxon>Magnoliopsida</taxon>
        <taxon>Liliopsida</taxon>
        <taxon>Poales</taxon>
        <taxon>Poaceae</taxon>
        <taxon>BOP clade</taxon>
        <taxon>Pooideae</taxon>
        <taxon>Triticodae</taxon>
        <taxon>Triticeae</taxon>
        <taxon>Triticinae</taxon>
        <taxon>Aegilops</taxon>
    </lineage>
</organism>
<sequence length="404" mass="44537">MEPVPLAGYSIFLGNRERNQGGAIAASDLIRGDVDFNCNGKKRGSSVGIVRKRTNQEHLISVNCINYGLEDLRVGDKRCYIYGNRGHPCSSRSFSNQSSLHTVSSHSSSGSVLNTMADGGEMKERSVEAAMEGMVSAGGVLTAAEELRSQSAMIGAGVSLIQPSPDRLGKMVSRRSRGNCTPLVIDMEAARKAVSGFLVVGRLLSPFKVNPRVIVDDLRNTAWKNQGVVTIQEVASDDGRFILNLAAESDRRFVLKAQPWHFKRDGLIFAEFDGKGDPAEVDLGVMTIWVQVRDLPFELKMESVGWSLEDQLGEVLEVSHRNHLIVEKHLRVRVKILLHEPLNSSVVITPLGSSKILKFDVKYEKLPLYCECCGIVGHTSERFCKIPSEERVVCFQKNLVLSLI</sequence>
<evidence type="ECO:0008006" key="3">
    <source>
        <dbReference type="Google" id="ProtNLM"/>
    </source>
</evidence>
<dbReference type="Proteomes" id="UP000015105">
    <property type="component" value="Chromosome 3D"/>
</dbReference>
<dbReference type="Gramene" id="AET3Gv20503400.2">
    <property type="protein sequence ID" value="AET3Gv20503400.2"/>
    <property type="gene ID" value="AET3Gv20503400"/>
</dbReference>
<dbReference type="PANTHER" id="PTHR31286:SF167">
    <property type="entry name" value="OS09G0268800 PROTEIN"/>
    <property type="match status" value="1"/>
</dbReference>
<reference evidence="2" key="1">
    <citation type="journal article" date="2014" name="Science">
        <title>Ancient hybridizations among the ancestral genomes of bread wheat.</title>
        <authorList>
            <consortium name="International Wheat Genome Sequencing Consortium,"/>
            <person name="Marcussen T."/>
            <person name="Sandve S.R."/>
            <person name="Heier L."/>
            <person name="Spannagl M."/>
            <person name="Pfeifer M."/>
            <person name="Jakobsen K.S."/>
            <person name="Wulff B.B."/>
            <person name="Steuernagel B."/>
            <person name="Mayer K.F."/>
            <person name="Olsen O.A."/>
        </authorList>
    </citation>
    <scope>NUCLEOTIDE SEQUENCE [LARGE SCALE GENOMIC DNA]</scope>
    <source>
        <strain evidence="2">cv. AL8/78</strain>
    </source>
</reference>
<reference evidence="1" key="3">
    <citation type="journal article" date="2017" name="Nature">
        <title>Genome sequence of the progenitor of the wheat D genome Aegilops tauschii.</title>
        <authorList>
            <person name="Luo M.C."/>
            <person name="Gu Y.Q."/>
            <person name="Puiu D."/>
            <person name="Wang H."/>
            <person name="Twardziok S.O."/>
            <person name="Deal K.R."/>
            <person name="Huo N."/>
            <person name="Zhu T."/>
            <person name="Wang L."/>
            <person name="Wang Y."/>
            <person name="McGuire P.E."/>
            <person name="Liu S."/>
            <person name="Long H."/>
            <person name="Ramasamy R.K."/>
            <person name="Rodriguez J.C."/>
            <person name="Van S.L."/>
            <person name="Yuan L."/>
            <person name="Wang Z."/>
            <person name="Xia Z."/>
            <person name="Xiao L."/>
            <person name="Anderson O.D."/>
            <person name="Ouyang S."/>
            <person name="Liang Y."/>
            <person name="Zimin A.V."/>
            <person name="Pertea G."/>
            <person name="Qi P."/>
            <person name="Bennetzen J.L."/>
            <person name="Dai X."/>
            <person name="Dawson M.W."/>
            <person name="Muller H.G."/>
            <person name="Kugler K."/>
            <person name="Rivarola-Duarte L."/>
            <person name="Spannagl M."/>
            <person name="Mayer K.F.X."/>
            <person name="Lu F.H."/>
            <person name="Bevan M.W."/>
            <person name="Leroy P."/>
            <person name="Li P."/>
            <person name="You F.M."/>
            <person name="Sun Q."/>
            <person name="Liu Z."/>
            <person name="Lyons E."/>
            <person name="Wicker T."/>
            <person name="Salzberg S.L."/>
            <person name="Devos K.M."/>
            <person name="Dvorak J."/>
        </authorList>
    </citation>
    <scope>NUCLEOTIDE SEQUENCE [LARGE SCALE GENOMIC DNA]</scope>
    <source>
        <strain evidence="1">cv. AL8/78</strain>
    </source>
</reference>